<keyword evidence="5" id="KW-0560">Oxidoreductase</keyword>
<dbReference type="EMBL" id="DXFQ01000083">
    <property type="protein sequence ID" value="HIX19906.1"/>
    <property type="molecule type" value="Genomic_DNA"/>
</dbReference>
<feature type="domain" description="Rhodanese" evidence="7">
    <location>
        <begin position="467"/>
        <end position="544"/>
    </location>
</feature>
<dbReference type="Pfam" id="PF07992">
    <property type="entry name" value="Pyr_redox_2"/>
    <property type="match status" value="1"/>
</dbReference>
<reference evidence="8" key="1">
    <citation type="journal article" date="2021" name="PeerJ">
        <title>Extensive microbial diversity within the chicken gut microbiome revealed by metagenomics and culture.</title>
        <authorList>
            <person name="Gilroy R."/>
            <person name="Ravi A."/>
            <person name="Getino M."/>
            <person name="Pursley I."/>
            <person name="Horton D.L."/>
            <person name="Alikhan N.F."/>
            <person name="Baker D."/>
            <person name="Gharbi K."/>
            <person name="Hall N."/>
            <person name="Watson M."/>
            <person name="Adriaenssens E.M."/>
            <person name="Foster-Nyarko E."/>
            <person name="Jarju S."/>
            <person name="Secka A."/>
            <person name="Antonio M."/>
            <person name="Oren A."/>
            <person name="Chaudhuri R.R."/>
            <person name="La Ragione R."/>
            <person name="Hildebrand F."/>
            <person name="Pallen M.J."/>
        </authorList>
    </citation>
    <scope>NUCLEOTIDE SEQUENCE</scope>
    <source>
        <strain evidence="8">14975</strain>
    </source>
</reference>
<dbReference type="InterPro" id="IPR004099">
    <property type="entry name" value="Pyr_nucl-diS_OxRdtase_dimer"/>
</dbReference>
<dbReference type="InterPro" id="IPR001763">
    <property type="entry name" value="Rhodanese-like_dom"/>
</dbReference>
<dbReference type="PRINTS" id="PR00411">
    <property type="entry name" value="PNDRDTASEI"/>
</dbReference>
<reference evidence="8" key="2">
    <citation type="submission" date="2021-04" db="EMBL/GenBank/DDBJ databases">
        <authorList>
            <person name="Gilroy R."/>
        </authorList>
    </citation>
    <scope>NUCLEOTIDE SEQUENCE</scope>
    <source>
        <strain evidence="8">14975</strain>
    </source>
</reference>
<accession>A0A9D1VB53</accession>
<organism evidence="8 9">
    <name type="scientific">Candidatus Akkermansia intestinigallinarum</name>
    <dbReference type="NCBI Taxonomy" id="2838431"/>
    <lineage>
        <taxon>Bacteria</taxon>
        <taxon>Pseudomonadati</taxon>
        <taxon>Verrucomicrobiota</taxon>
        <taxon>Verrucomicrobiia</taxon>
        <taxon>Verrucomicrobiales</taxon>
        <taxon>Akkermansiaceae</taxon>
        <taxon>Akkermansia</taxon>
    </lineage>
</organism>
<sequence>MKTTIIVGGVAGGATVAARLSRLTNDRRIVLIERGAYVSFANCGLPYYIGEVIAEQGDLLQATPELFRERFGVEVLLRHEAVAIRKDERLLVVRNLETGEEEAMPYDELVLSPGAAPFRPNMPGIDLPGVLALRSIPDAERIKALIRERQARSALVIGAGFIGLEVAENLHRLGLEVNVAEGASHVLPPLDAQMSAYVSDLLAARGIRVETGVMTKGIRLAASGRLQAYADDWQSAEADLIILSIGVRPETALAREAGLELGLAGAIVADEKMRTSAPGIWAVGDAVQVRSGVTGKPMLLALAGVAQKQARVAAADIAGKTDERFRSVWGTSVLRLFDMTVAMVGMNREMLDRMGMAGRYEYVDVHPANHVTYYPGATPIHMRLVYDREDGRILGATAIGKQDVSRRIDVVAMAMSLGGTVHDLAAAELCYSPQEGAAKDPVNMAGMAAANNLAGLHPVAHYEDIAAHPEATVLDVREEAEVARAPFAGALHLPLSQLRRRVAELDPSRPVLVMCQVGVRGYTATRFLINSGYEARNLSGGYETMSLIRRHG</sequence>
<keyword evidence="3" id="KW-0285">Flavoprotein</keyword>
<dbReference type="SUPFAM" id="SSF51905">
    <property type="entry name" value="FAD/NAD(P)-binding domain"/>
    <property type="match status" value="2"/>
</dbReference>
<dbReference type="AlphaFoldDB" id="A0A9D1VB53"/>
<gene>
    <name evidence="8" type="ORF">H9862_04790</name>
</gene>
<dbReference type="InterPro" id="IPR023753">
    <property type="entry name" value="FAD/NAD-binding_dom"/>
</dbReference>
<dbReference type="PROSITE" id="PS50206">
    <property type="entry name" value="RHODANESE_3"/>
    <property type="match status" value="1"/>
</dbReference>
<keyword evidence="4" id="KW-0274">FAD</keyword>
<dbReference type="Proteomes" id="UP000823964">
    <property type="component" value="Unassembled WGS sequence"/>
</dbReference>
<comment type="cofactor">
    <cofactor evidence="1">
        <name>FAD</name>
        <dbReference type="ChEBI" id="CHEBI:57692"/>
    </cofactor>
</comment>
<dbReference type="SUPFAM" id="SSF52821">
    <property type="entry name" value="Rhodanese/Cell cycle control phosphatase"/>
    <property type="match status" value="1"/>
</dbReference>
<dbReference type="SUPFAM" id="SSF55424">
    <property type="entry name" value="FAD/NAD-linked reductases, dimerisation (C-terminal) domain"/>
    <property type="match status" value="1"/>
</dbReference>
<proteinExistence type="inferred from homology"/>
<evidence type="ECO:0000259" key="7">
    <source>
        <dbReference type="PROSITE" id="PS50206"/>
    </source>
</evidence>
<dbReference type="PRINTS" id="PR00368">
    <property type="entry name" value="FADPNR"/>
</dbReference>
<dbReference type="SMART" id="SM00450">
    <property type="entry name" value="RHOD"/>
    <property type="match status" value="1"/>
</dbReference>
<dbReference type="GO" id="GO:0016491">
    <property type="term" value="F:oxidoreductase activity"/>
    <property type="evidence" value="ECO:0007669"/>
    <property type="project" value="UniProtKB-KW"/>
</dbReference>
<dbReference type="Gene3D" id="3.40.250.10">
    <property type="entry name" value="Rhodanese-like domain"/>
    <property type="match status" value="1"/>
</dbReference>
<dbReference type="Pfam" id="PF02852">
    <property type="entry name" value="Pyr_redox_dim"/>
    <property type="match status" value="1"/>
</dbReference>
<evidence type="ECO:0000256" key="2">
    <source>
        <dbReference type="ARBA" id="ARBA00009130"/>
    </source>
</evidence>
<evidence type="ECO:0000256" key="4">
    <source>
        <dbReference type="ARBA" id="ARBA00022827"/>
    </source>
</evidence>
<evidence type="ECO:0000256" key="5">
    <source>
        <dbReference type="ARBA" id="ARBA00023002"/>
    </source>
</evidence>
<keyword evidence="6" id="KW-0676">Redox-active center</keyword>
<evidence type="ECO:0000256" key="3">
    <source>
        <dbReference type="ARBA" id="ARBA00022630"/>
    </source>
</evidence>
<dbReference type="InterPro" id="IPR036188">
    <property type="entry name" value="FAD/NAD-bd_sf"/>
</dbReference>
<evidence type="ECO:0000313" key="9">
    <source>
        <dbReference type="Proteomes" id="UP000823964"/>
    </source>
</evidence>
<evidence type="ECO:0000256" key="1">
    <source>
        <dbReference type="ARBA" id="ARBA00001974"/>
    </source>
</evidence>
<dbReference type="PANTHER" id="PTHR43429">
    <property type="entry name" value="PYRIDINE NUCLEOTIDE-DISULFIDE OXIDOREDUCTASE DOMAIN-CONTAINING"/>
    <property type="match status" value="1"/>
</dbReference>
<comment type="similarity">
    <text evidence="2">Belongs to the class-III pyridine nucleotide-disulfide oxidoreductase family.</text>
</comment>
<evidence type="ECO:0000256" key="6">
    <source>
        <dbReference type="ARBA" id="ARBA00023284"/>
    </source>
</evidence>
<name>A0A9D1VB53_9BACT</name>
<dbReference type="InterPro" id="IPR016156">
    <property type="entry name" value="FAD/NAD-linked_Rdtase_dimer_sf"/>
</dbReference>
<dbReference type="InterPro" id="IPR036873">
    <property type="entry name" value="Rhodanese-like_dom_sf"/>
</dbReference>
<evidence type="ECO:0000313" key="8">
    <source>
        <dbReference type="EMBL" id="HIX19906.1"/>
    </source>
</evidence>
<dbReference type="InterPro" id="IPR050260">
    <property type="entry name" value="FAD-bd_OxRdtase"/>
</dbReference>
<dbReference type="PANTHER" id="PTHR43429:SF1">
    <property type="entry name" value="NAD(P)H SULFUR OXIDOREDUCTASE (COA-DEPENDENT)"/>
    <property type="match status" value="1"/>
</dbReference>
<dbReference type="Gene3D" id="3.50.50.60">
    <property type="entry name" value="FAD/NAD(P)-binding domain"/>
    <property type="match status" value="2"/>
</dbReference>
<dbReference type="Pfam" id="PF00581">
    <property type="entry name" value="Rhodanese"/>
    <property type="match status" value="1"/>
</dbReference>
<comment type="caution">
    <text evidence="8">The sequence shown here is derived from an EMBL/GenBank/DDBJ whole genome shotgun (WGS) entry which is preliminary data.</text>
</comment>
<protein>
    <submittedName>
        <fullName evidence="8">FAD-dependent oxidoreductase</fullName>
    </submittedName>
</protein>